<dbReference type="EMBL" id="MDYM01000002">
    <property type="protein sequence ID" value="OQD69817.1"/>
    <property type="molecule type" value="Genomic_DNA"/>
</dbReference>
<keyword evidence="1" id="KW-0472">Membrane</keyword>
<proteinExistence type="predicted"/>
<evidence type="ECO:0000313" key="2">
    <source>
        <dbReference type="EMBL" id="OQD69817.1"/>
    </source>
</evidence>
<evidence type="ECO:0000313" key="3">
    <source>
        <dbReference type="Proteomes" id="UP000191408"/>
    </source>
</evidence>
<gene>
    <name evidence="2" type="ORF">PENPOL_c002G06549</name>
</gene>
<protein>
    <submittedName>
        <fullName evidence="2">Uncharacterized protein</fullName>
    </submittedName>
</protein>
<reference evidence="3" key="1">
    <citation type="journal article" date="2017" name="Nat. Microbiol.">
        <title>Global analysis of biosynthetic gene clusters reveals vast potential of secondary metabolite production in Penicillium species.</title>
        <authorList>
            <person name="Nielsen J.C."/>
            <person name="Grijseels S."/>
            <person name="Prigent S."/>
            <person name="Ji B."/>
            <person name="Dainat J."/>
            <person name="Nielsen K.F."/>
            <person name="Frisvad J.C."/>
            <person name="Workman M."/>
            <person name="Nielsen J."/>
        </authorList>
    </citation>
    <scope>NUCLEOTIDE SEQUENCE [LARGE SCALE GENOMIC DNA]</scope>
    <source>
        <strain evidence="3">IBT 4502</strain>
    </source>
</reference>
<sequence length="67" mass="7376">MGVFQVDDGGLTVETPSWKPFAGWPVIVLYAASLGLGLKPSRMDVVRLGFGKNWGIGQHSFWQNIEL</sequence>
<dbReference type="Proteomes" id="UP000191408">
    <property type="component" value="Unassembled WGS sequence"/>
</dbReference>
<evidence type="ECO:0000256" key="1">
    <source>
        <dbReference type="SAM" id="Phobius"/>
    </source>
</evidence>
<accession>A0A1V6NZ01</accession>
<dbReference type="AlphaFoldDB" id="A0A1V6NZ01"/>
<keyword evidence="1" id="KW-1133">Transmembrane helix</keyword>
<keyword evidence="3" id="KW-1185">Reference proteome</keyword>
<organism evidence="2 3">
    <name type="scientific">Penicillium polonicum</name>
    <dbReference type="NCBI Taxonomy" id="60169"/>
    <lineage>
        <taxon>Eukaryota</taxon>
        <taxon>Fungi</taxon>
        <taxon>Dikarya</taxon>
        <taxon>Ascomycota</taxon>
        <taxon>Pezizomycotina</taxon>
        <taxon>Eurotiomycetes</taxon>
        <taxon>Eurotiomycetidae</taxon>
        <taxon>Eurotiales</taxon>
        <taxon>Aspergillaceae</taxon>
        <taxon>Penicillium</taxon>
    </lineage>
</organism>
<keyword evidence="1" id="KW-0812">Transmembrane</keyword>
<name>A0A1V6NZ01_PENPO</name>
<feature type="transmembrane region" description="Helical" evidence="1">
    <location>
        <begin position="21"/>
        <end position="38"/>
    </location>
</feature>
<comment type="caution">
    <text evidence="2">The sequence shown here is derived from an EMBL/GenBank/DDBJ whole genome shotgun (WGS) entry which is preliminary data.</text>
</comment>